<dbReference type="KEGG" id="nma:NMA1168"/>
<reference evidence="2 3" key="1">
    <citation type="journal article" date="2000" name="Nature">
        <title>Complete DNA sequence of a serogroup A strain of Neisseria meningitidis Z2491.</title>
        <authorList>
            <person name="Parkhill J."/>
            <person name="Achtman M."/>
            <person name="James K.D."/>
            <person name="Bentley S.D."/>
            <person name="Churcher C."/>
            <person name="Klee S.R."/>
            <person name="Morelli G."/>
            <person name="Basham D."/>
            <person name="Brown D."/>
            <person name="Chillingworth T."/>
            <person name="Davies R.M."/>
            <person name="Davis P."/>
            <person name="Devlin K."/>
            <person name="Feltwell T."/>
            <person name="Hamlin N."/>
            <person name="Holroyd S."/>
            <person name="Jagels K."/>
            <person name="Leather S."/>
            <person name="Moule S."/>
            <person name="Mungall K."/>
            <person name="Quail M.A."/>
            <person name="Rajandream M.A."/>
            <person name="Rutherford K.M."/>
            <person name="Simmonds M."/>
            <person name="Skelton J."/>
            <person name="Whitehead S."/>
            <person name="Spratt B.G."/>
            <person name="Barrell B.G."/>
        </authorList>
    </citation>
    <scope>NUCLEOTIDE SEQUENCE [LARGE SCALE GENOMIC DNA]</scope>
    <source>
        <strain evidence="3">DSM 15465 / Z2491</strain>
        <strain evidence="2">Z2491</strain>
    </source>
</reference>
<evidence type="ECO:0008006" key="4">
    <source>
        <dbReference type="Google" id="ProtNLM"/>
    </source>
</evidence>
<dbReference type="EMBL" id="AL157959">
    <property type="protein sequence ID" value="CAM09105.1"/>
    <property type="molecule type" value="Genomic_DNA"/>
</dbReference>
<dbReference type="HOGENOM" id="CLU_175513_0_0_4"/>
<accession>A0A0U1RK47</accession>
<evidence type="ECO:0000313" key="2">
    <source>
        <dbReference type="EMBL" id="CAM09105.1"/>
    </source>
</evidence>
<name>A0A0U1RK47_NEIMA</name>
<dbReference type="KEGG" id="nma:NMA2000"/>
<gene>
    <name evidence="1" type="ordered locus">NMA1168</name>
    <name evidence="2" type="ordered locus">NMA2000</name>
</gene>
<sequence length="114" mass="12562">MGLKCLPERRLITQGNQKMNIQLQGHIVGVKKFNGQIEGRSFDYCRLIVATPLDSSQGNALGSSTTEYDFGGSANFEQFRNAQFPIEANLNVEIVTTGKTQKLKVIGFQPVKKG</sequence>
<dbReference type="EMBL" id="AL157959">
    <property type="protein sequence ID" value="CAM08372.1"/>
    <property type="molecule type" value="Genomic_DNA"/>
</dbReference>
<organism evidence="2 3">
    <name type="scientific">Neisseria meningitidis serogroup A / serotype 4A (strain DSM 15465 / Z2491)</name>
    <dbReference type="NCBI Taxonomy" id="122587"/>
    <lineage>
        <taxon>Bacteria</taxon>
        <taxon>Pseudomonadati</taxon>
        <taxon>Pseudomonadota</taxon>
        <taxon>Betaproteobacteria</taxon>
        <taxon>Neisseriales</taxon>
        <taxon>Neisseriaceae</taxon>
        <taxon>Neisseria</taxon>
    </lineage>
</organism>
<proteinExistence type="predicted"/>
<dbReference type="AlphaFoldDB" id="A0A0U1RK47"/>
<protein>
    <recommendedName>
        <fullName evidence="4">Phage associated protein</fullName>
    </recommendedName>
</protein>
<dbReference type="Proteomes" id="UP000000626">
    <property type="component" value="Chromosome"/>
</dbReference>
<evidence type="ECO:0000313" key="1">
    <source>
        <dbReference type="EMBL" id="CAM08372.1"/>
    </source>
</evidence>
<dbReference type="EnsemblBacteria" id="CAM09105">
    <property type="protein sequence ID" value="CAM09105"/>
    <property type="gene ID" value="NMA2000"/>
</dbReference>
<dbReference type="EnsemblBacteria" id="CAM08372">
    <property type="protein sequence ID" value="CAM08372"/>
    <property type="gene ID" value="NMA1168"/>
</dbReference>
<evidence type="ECO:0000313" key="3">
    <source>
        <dbReference type="Proteomes" id="UP000000626"/>
    </source>
</evidence>